<organism evidence="2 3">
    <name type="scientific">Streptomyces spororaveus</name>
    <dbReference type="NCBI Taxonomy" id="284039"/>
    <lineage>
        <taxon>Bacteria</taxon>
        <taxon>Bacillati</taxon>
        <taxon>Actinomycetota</taxon>
        <taxon>Actinomycetes</taxon>
        <taxon>Kitasatosporales</taxon>
        <taxon>Streptomycetaceae</taxon>
        <taxon>Streptomyces</taxon>
    </lineage>
</organism>
<gene>
    <name evidence="2" type="ORF">Sspor_04060</name>
</gene>
<dbReference type="EMBL" id="BNED01000003">
    <property type="protein sequence ID" value="GHI74845.1"/>
    <property type="molecule type" value="Genomic_DNA"/>
</dbReference>
<proteinExistence type="predicted"/>
<feature type="region of interest" description="Disordered" evidence="1">
    <location>
        <begin position="1"/>
        <end position="21"/>
    </location>
</feature>
<name>A0ABQ3T3B2_9ACTN</name>
<comment type="caution">
    <text evidence="2">The sequence shown here is derived from an EMBL/GenBank/DDBJ whole genome shotgun (WGS) entry which is preliminary data.</text>
</comment>
<dbReference type="RefSeq" id="WP_202197402.1">
    <property type="nucleotide sequence ID" value="NZ_BAAATO010000042.1"/>
</dbReference>
<accession>A0ABQ3T3B2</accession>
<reference evidence="3" key="1">
    <citation type="submission" date="2023-07" db="EMBL/GenBank/DDBJ databases">
        <title>Whole genome shotgun sequence of Streptomyces spororaveus NBRC 15456.</title>
        <authorList>
            <person name="Komaki H."/>
            <person name="Tamura T."/>
        </authorList>
    </citation>
    <scope>NUCLEOTIDE SEQUENCE [LARGE SCALE GENOMIC DNA]</scope>
    <source>
        <strain evidence="3">NBRC 15456</strain>
    </source>
</reference>
<dbReference type="Proteomes" id="UP000608522">
    <property type="component" value="Unassembled WGS sequence"/>
</dbReference>
<protein>
    <submittedName>
        <fullName evidence="2">Uncharacterized protein</fullName>
    </submittedName>
</protein>
<feature type="compositionally biased region" description="Basic and acidic residues" evidence="1">
    <location>
        <begin position="11"/>
        <end position="21"/>
    </location>
</feature>
<keyword evidence="3" id="KW-1185">Reference proteome</keyword>
<evidence type="ECO:0000256" key="1">
    <source>
        <dbReference type="SAM" id="MobiDB-lite"/>
    </source>
</evidence>
<evidence type="ECO:0000313" key="3">
    <source>
        <dbReference type="Proteomes" id="UP000608522"/>
    </source>
</evidence>
<sequence>MHPTQATTDAGPRDEEGSGECERVRQVLRRAGFDTSTPAQDGLRVWADAEGVMVGWAAREVLRPTVQVHGHEEDLGRLTSLAGLHQALRTALAVILVEAGLDAAPHGEHLVVVRPPGRARAGGAAGAPG</sequence>
<evidence type="ECO:0000313" key="2">
    <source>
        <dbReference type="EMBL" id="GHI74845.1"/>
    </source>
</evidence>